<dbReference type="InterPro" id="IPR036770">
    <property type="entry name" value="Ankyrin_rpt-contain_sf"/>
</dbReference>
<dbReference type="PROSITE" id="PS50088">
    <property type="entry name" value="ANK_REPEAT"/>
    <property type="match status" value="3"/>
</dbReference>
<dbReference type="Pfam" id="PF12796">
    <property type="entry name" value="Ank_2"/>
    <property type="match status" value="2"/>
</dbReference>
<evidence type="ECO:0000256" key="1">
    <source>
        <dbReference type="ARBA" id="ARBA00022737"/>
    </source>
</evidence>
<keyword evidence="6" id="KW-1185">Reference proteome</keyword>
<feature type="signal peptide" evidence="4">
    <location>
        <begin position="1"/>
        <end position="22"/>
    </location>
</feature>
<dbReference type="Gene3D" id="1.25.40.20">
    <property type="entry name" value="Ankyrin repeat-containing domain"/>
    <property type="match status" value="1"/>
</dbReference>
<evidence type="ECO:0000256" key="2">
    <source>
        <dbReference type="ARBA" id="ARBA00023043"/>
    </source>
</evidence>
<dbReference type="PANTHER" id="PTHR24171">
    <property type="entry name" value="ANKYRIN REPEAT DOMAIN-CONTAINING PROTEIN 39-RELATED"/>
    <property type="match status" value="1"/>
</dbReference>
<dbReference type="PROSITE" id="PS50297">
    <property type="entry name" value="ANK_REP_REGION"/>
    <property type="match status" value="3"/>
</dbReference>
<keyword evidence="2 3" id="KW-0040">ANK repeat</keyword>
<dbReference type="SUPFAM" id="SSF48403">
    <property type="entry name" value="Ankyrin repeat"/>
    <property type="match status" value="1"/>
</dbReference>
<dbReference type="PRINTS" id="PR01415">
    <property type="entry name" value="ANKYRIN"/>
</dbReference>
<feature type="chain" id="PRO_5036708976" evidence="4">
    <location>
        <begin position="23"/>
        <end position="225"/>
    </location>
</feature>
<dbReference type="KEGG" id="otd:J1M35_09985"/>
<sequence>MTRLIKACLAASLALLGSAALADDRGAFERAIKQDNESAVRSLLARGFDPNTRNDKGSPGLYVALQEGSLKVARMLIDSPRLKPEDRNATDESPLMMAALKGELDLAKRLIAKGADVNKPGWAPLHYAATGGHLDLIRLLLEEHAFIDAQSPNGTTPLMMAASYGTPEAVKLLIEEGADIAMRNQQRMTAMDFARRAERRDAVDLLTQAERYKAQSRPQAPRGTW</sequence>
<evidence type="ECO:0000313" key="5">
    <source>
        <dbReference type="EMBL" id="QTD47161.1"/>
    </source>
</evidence>
<dbReference type="SMART" id="SM00248">
    <property type="entry name" value="ANK"/>
    <property type="match status" value="5"/>
</dbReference>
<proteinExistence type="predicted"/>
<gene>
    <name evidence="5" type="ORF">J1M35_09985</name>
</gene>
<dbReference type="AlphaFoldDB" id="A0A975H5A1"/>
<protein>
    <submittedName>
        <fullName evidence="5">Ankyrin repeat domain-containing protein</fullName>
    </submittedName>
</protein>
<dbReference type="EMBL" id="CP071796">
    <property type="protein sequence ID" value="QTD47161.1"/>
    <property type="molecule type" value="Genomic_DNA"/>
</dbReference>
<keyword evidence="4" id="KW-0732">Signal</keyword>
<dbReference type="Proteomes" id="UP000663903">
    <property type="component" value="Chromosome"/>
</dbReference>
<dbReference type="InterPro" id="IPR002110">
    <property type="entry name" value="Ankyrin_rpt"/>
</dbReference>
<organism evidence="5 6">
    <name type="scientific">Ottowia testudinis</name>
    <dbReference type="NCBI Taxonomy" id="2816950"/>
    <lineage>
        <taxon>Bacteria</taxon>
        <taxon>Pseudomonadati</taxon>
        <taxon>Pseudomonadota</taxon>
        <taxon>Betaproteobacteria</taxon>
        <taxon>Burkholderiales</taxon>
        <taxon>Comamonadaceae</taxon>
        <taxon>Ottowia</taxon>
    </lineage>
</organism>
<reference evidence="5" key="1">
    <citation type="submission" date="2021-03" db="EMBL/GenBank/DDBJ databases">
        <title>Ottowia sp. 27C isolated from the cloaca of a Giant Asian pond turtle (Heosemys grandis).</title>
        <authorList>
            <person name="Spergser J."/>
            <person name="Busse H.-J."/>
        </authorList>
    </citation>
    <scope>NUCLEOTIDE SEQUENCE</scope>
    <source>
        <strain evidence="5">27C</strain>
    </source>
</reference>
<feature type="repeat" description="ANK" evidence="3">
    <location>
        <begin position="153"/>
        <end position="185"/>
    </location>
</feature>
<feature type="repeat" description="ANK" evidence="3">
    <location>
        <begin position="120"/>
        <end position="152"/>
    </location>
</feature>
<evidence type="ECO:0000256" key="3">
    <source>
        <dbReference type="PROSITE-ProRule" id="PRU00023"/>
    </source>
</evidence>
<evidence type="ECO:0000256" key="4">
    <source>
        <dbReference type="SAM" id="SignalP"/>
    </source>
</evidence>
<feature type="repeat" description="ANK" evidence="3">
    <location>
        <begin position="90"/>
        <end position="118"/>
    </location>
</feature>
<evidence type="ECO:0000313" key="6">
    <source>
        <dbReference type="Proteomes" id="UP000663903"/>
    </source>
</evidence>
<dbReference type="RefSeq" id="WP_208011057.1">
    <property type="nucleotide sequence ID" value="NZ_CP071796.1"/>
</dbReference>
<name>A0A975H5A1_9BURK</name>
<keyword evidence="1" id="KW-0677">Repeat</keyword>
<accession>A0A975H5A1</accession>